<dbReference type="Gene3D" id="3.40.710.10">
    <property type="entry name" value="DD-peptidase/beta-lactamase superfamily"/>
    <property type="match status" value="1"/>
</dbReference>
<accession>A0A6B3LM38</accession>
<dbReference type="InterPro" id="IPR001466">
    <property type="entry name" value="Beta-lactam-related"/>
</dbReference>
<dbReference type="PANTHER" id="PTHR46825:SF8">
    <property type="entry name" value="BETA-LACTAMASE-RELATED"/>
    <property type="match status" value="1"/>
</dbReference>
<dbReference type="SUPFAM" id="SSF56601">
    <property type="entry name" value="beta-lactamase/transpeptidase-like"/>
    <property type="match status" value="1"/>
</dbReference>
<dbReference type="Proteomes" id="UP000474777">
    <property type="component" value="Unassembled WGS sequence"/>
</dbReference>
<proteinExistence type="predicted"/>
<evidence type="ECO:0000313" key="3">
    <source>
        <dbReference type="EMBL" id="NEM96135.1"/>
    </source>
</evidence>
<dbReference type="Pfam" id="PF13026">
    <property type="entry name" value="DUF3887"/>
    <property type="match status" value="1"/>
</dbReference>
<feature type="domain" description="Beta-lactamase-related" evidence="1">
    <location>
        <begin position="148"/>
        <end position="445"/>
    </location>
</feature>
<keyword evidence="3" id="KW-0378">Hydrolase</keyword>
<dbReference type="InterPro" id="IPR012338">
    <property type="entry name" value="Beta-lactam/transpept-like"/>
</dbReference>
<dbReference type="PANTHER" id="PTHR46825">
    <property type="entry name" value="D-ALANYL-D-ALANINE-CARBOXYPEPTIDASE/ENDOPEPTIDASE AMPH"/>
    <property type="match status" value="1"/>
</dbReference>
<dbReference type="EMBL" id="JAAGWD010000001">
    <property type="protein sequence ID" value="NEM96135.1"/>
    <property type="molecule type" value="Genomic_DNA"/>
</dbReference>
<feature type="domain" description="DUF3887" evidence="2">
    <location>
        <begin position="21"/>
        <end position="104"/>
    </location>
</feature>
<dbReference type="Pfam" id="PF00144">
    <property type="entry name" value="Beta-lactamase"/>
    <property type="match status" value="1"/>
</dbReference>
<evidence type="ECO:0000259" key="2">
    <source>
        <dbReference type="Pfam" id="PF13026"/>
    </source>
</evidence>
<comment type="caution">
    <text evidence="3">The sequence shown here is derived from an EMBL/GenBank/DDBJ whole genome shotgun (WGS) entry which is preliminary data.</text>
</comment>
<dbReference type="Gene3D" id="3.10.450.590">
    <property type="match status" value="1"/>
</dbReference>
<keyword evidence="4" id="KW-1185">Reference proteome</keyword>
<evidence type="ECO:0000313" key="4">
    <source>
        <dbReference type="Proteomes" id="UP000474777"/>
    </source>
</evidence>
<protein>
    <submittedName>
        <fullName evidence="3">Serine hydrolase</fullName>
    </submittedName>
</protein>
<dbReference type="AlphaFoldDB" id="A0A6B3LM38"/>
<sequence length="459" mass="50938">MLLASNLTHAQNDTYKQAVAAFVENYNAGQYSKIFDAFSEEMQTFLPADRTVTVLSGLKTQFGNIAGTELIDFKNGNMASYKATFEKGVLQLNLSVNESTRIRGIEFKPYVAEQVNYDHVVNALSGINKQQADLIFEHVKTFPGNTQLAFAFVENGKPAYYGIIKENDTVKFTTNSQKVFEIGSITKVFTATLLADLIVQKKLKPEDEVNRYFSFPFNNNTRLSFESLANHTSGLPRMPANFEASVDNQANPYKNYDANNLHAYLKDELTLSNTGKKTYAYSNLGSGLLGYSLGLAQKSDYRDMLQKRVFKKYNMRNTFTDRTAAAGKLVTGLDKDGKPTSNWDMSVFAGAGAILSTTEDMATFMTAHFKPSDKVLALTRKPTFVVDEKMEVGLGWHIIKMKSGQSLHWHNGGTGGYTSSMILDASQQKGVVILSNVSAFHPDMQQIDNLCFGLINTLP</sequence>
<name>A0A6B3LM38_9BACT</name>
<organism evidence="3 4">
    <name type="scientific">Pontibacter burrus</name>
    <dbReference type="NCBI Taxonomy" id="2704466"/>
    <lineage>
        <taxon>Bacteria</taxon>
        <taxon>Pseudomonadati</taxon>
        <taxon>Bacteroidota</taxon>
        <taxon>Cytophagia</taxon>
        <taxon>Cytophagales</taxon>
        <taxon>Hymenobacteraceae</taxon>
        <taxon>Pontibacter</taxon>
    </lineage>
</organism>
<dbReference type="InterPro" id="IPR050491">
    <property type="entry name" value="AmpC-like"/>
</dbReference>
<dbReference type="InterPro" id="IPR024981">
    <property type="entry name" value="DUF3887"/>
</dbReference>
<dbReference type="GO" id="GO:0016787">
    <property type="term" value="F:hydrolase activity"/>
    <property type="evidence" value="ECO:0007669"/>
    <property type="project" value="UniProtKB-KW"/>
</dbReference>
<gene>
    <name evidence="3" type="ORF">GXP69_00385</name>
</gene>
<evidence type="ECO:0000259" key="1">
    <source>
        <dbReference type="Pfam" id="PF00144"/>
    </source>
</evidence>
<reference evidence="3 4" key="1">
    <citation type="submission" date="2020-02" db="EMBL/GenBank/DDBJ databases">
        <authorList>
            <person name="Kim M.K."/>
        </authorList>
    </citation>
    <scope>NUCLEOTIDE SEQUENCE [LARGE SCALE GENOMIC DNA]</scope>
    <source>
        <strain evidence="3 4">BT327</strain>
    </source>
</reference>